<reference evidence="4" key="2">
    <citation type="submission" date="2019-09" db="UniProtKB">
        <authorList>
            <consortium name="WormBaseParasite"/>
        </authorList>
    </citation>
    <scope>IDENTIFICATION</scope>
</reference>
<accession>A0A183FN35</accession>
<evidence type="ECO:0000313" key="3">
    <source>
        <dbReference type="Proteomes" id="UP000050761"/>
    </source>
</evidence>
<feature type="region of interest" description="Disordered" evidence="1">
    <location>
        <begin position="329"/>
        <end position="380"/>
    </location>
</feature>
<proteinExistence type="predicted"/>
<reference evidence="2 3" key="1">
    <citation type="submission" date="2018-11" db="EMBL/GenBank/DDBJ databases">
        <authorList>
            <consortium name="Pathogen Informatics"/>
        </authorList>
    </citation>
    <scope>NUCLEOTIDE SEQUENCE [LARGE SCALE GENOMIC DNA]</scope>
</reference>
<evidence type="ECO:0000313" key="2">
    <source>
        <dbReference type="EMBL" id="VDO78169.1"/>
    </source>
</evidence>
<keyword evidence="3" id="KW-1185">Reference proteome</keyword>
<dbReference type="AlphaFoldDB" id="A0A183FN35"/>
<dbReference type="OrthoDB" id="5907771at2759"/>
<protein>
    <submittedName>
        <fullName evidence="4">BAG domain-containing protein</fullName>
    </submittedName>
</protein>
<evidence type="ECO:0000313" key="4">
    <source>
        <dbReference type="WBParaSite" id="HPBE_0000886801-mRNA-1"/>
    </source>
</evidence>
<accession>A0A3P7YM59</accession>
<dbReference type="WBParaSite" id="HPBE_0000886801-mRNA-1">
    <property type="protein sequence ID" value="HPBE_0000886801-mRNA-1"/>
    <property type="gene ID" value="HPBE_0000886801"/>
</dbReference>
<gene>
    <name evidence="2" type="ORF">HPBE_LOCUS8869</name>
</gene>
<dbReference type="Proteomes" id="UP000050761">
    <property type="component" value="Unassembled WGS sequence"/>
</dbReference>
<feature type="compositionally biased region" description="Polar residues" evidence="1">
    <location>
        <begin position="365"/>
        <end position="380"/>
    </location>
</feature>
<dbReference type="EMBL" id="UZAH01026277">
    <property type="protein sequence ID" value="VDO78169.1"/>
    <property type="molecule type" value="Genomic_DNA"/>
</dbReference>
<sequence length="380" mass="42855">MDPRDLAGCPTSLMRMVLEPNPSTERLERDLNVVMNELRRQVTLTASLRNEWYNLMHSTTLGKMETAERLQILYRFLLDAHLAKERHLRLGTRFVFTDRIYEFQSQTFCQNVPTREQWLTQPGGMSRQAAIDLVERDVRRLETTIKEVTEYLELAARDIRTRRRELDAANILEKTMQEMQNCLKKTSSSQEASTSQQQDDTIGDLLRRIDALEKGTSGSGSSLQMIVRQEVPSVVIEDSSTHKPLQRTVHQEVPSAQVKDICVKESVQKTVNKEVFSAQVNVNVRESVQKTVCQEVPSVQVDSYKMKEKGKKTKASDSSATFLAKELTSSAKLDDLNEENGSPRSAIGPGRQLQNEGEGKKTKASDSSATFLAKELTSSA</sequence>
<name>A0A183FN35_HELPZ</name>
<organism evidence="3 4">
    <name type="scientific">Heligmosomoides polygyrus</name>
    <name type="common">Parasitic roundworm</name>
    <dbReference type="NCBI Taxonomy" id="6339"/>
    <lineage>
        <taxon>Eukaryota</taxon>
        <taxon>Metazoa</taxon>
        <taxon>Ecdysozoa</taxon>
        <taxon>Nematoda</taxon>
        <taxon>Chromadorea</taxon>
        <taxon>Rhabditida</taxon>
        <taxon>Rhabditina</taxon>
        <taxon>Rhabditomorpha</taxon>
        <taxon>Strongyloidea</taxon>
        <taxon>Heligmosomidae</taxon>
        <taxon>Heligmosomoides</taxon>
    </lineage>
</organism>
<evidence type="ECO:0000256" key="1">
    <source>
        <dbReference type="SAM" id="MobiDB-lite"/>
    </source>
</evidence>